<name>A0ACC0X6X4_9ROSI</name>
<sequence>MTHQKLQHSSIMHYHWSFLEKKKKFFFVALLWSILCHVYDIGYCYDILVIFWQACLSLQNTLAIELFLDVIHIDNSEQ</sequence>
<proteinExistence type="predicted"/>
<comment type="caution">
    <text evidence="1">The sequence shown here is derived from an EMBL/GenBank/DDBJ whole genome shotgun (WGS) entry which is preliminary data.</text>
</comment>
<gene>
    <name evidence="1" type="ORF">Pint_33699</name>
</gene>
<accession>A0ACC0X6X4</accession>
<reference evidence="2" key="1">
    <citation type="journal article" date="2023" name="G3 (Bethesda)">
        <title>Genome assembly and association tests identify interacting loci associated with vigor, precocity, and sex in interspecific pistachio rootstocks.</title>
        <authorList>
            <person name="Palmer W."/>
            <person name="Jacygrad E."/>
            <person name="Sagayaradj S."/>
            <person name="Cavanaugh K."/>
            <person name="Han R."/>
            <person name="Bertier L."/>
            <person name="Beede B."/>
            <person name="Kafkas S."/>
            <person name="Golino D."/>
            <person name="Preece J."/>
            <person name="Michelmore R."/>
        </authorList>
    </citation>
    <scope>NUCLEOTIDE SEQUENCE [LARGE SCALE GENOMIC DNA]</scope>
</reference>
<evidence type="ECO:0000313" key="1">
    <source>
        <dbReference type="EMBL" id="KAJ0011302.1"/>
    </source>
</evidence>
<evidence type="ECO:0000313" key="2">
    <source>
        <dbReference type="Proteomes" id="UP001163603"/>
    </source>
</evidence>
<dbReference type="Proteomes" id="UP001163603">
    <property type="component" value="Chromosome 14"/>
</dbReference>
<protein>
    <submittedName>
        <fullName evidence="1">Uncharacterized protein</fullName>
    </submittedName>
</protein>
<dbReference type="EMBL" id="CM047749">
    <property type="protein sequence ID" value="KAJ0011302.1"/>
    <property type="molecule type" value="Genomic_DNA"/>
</dbReference>
<organism evidence="1 2">
    <name type="scientific">Pistacia integerrima</name>
    <dbReference type="NCBI Taxonomy" id="434235"/>
    <lineage>
        <taxon>Eukaryota</taxon>
        <taxon>Viridiplantae</taxon>
        <taxon>Streptophyta</taxon>
        <taxon>Embryophyta</taxon>
        <taxon>Tracheophyta</taxon>
        <taxon>Spermatophyta</taxon>
        <taxon>Magnoliopsida</taxon>
        <taxon>eudicotyledons</taxon>
        <taxon>Gunneridae</taxon>
        <taxon>Pentapetalae</taxon>
        <taxon>rosids</taxon>
        <taxon>malvids</taxon>
        <taxon>Sapindales</taxon>
        <taxon>Anacardiaceae</taxon>
        <taxon>Pistacia</taxon>
    </lineage>
</organism>
<keyword evidence="2" id="KW-1185">Reference proteome</keyword>